<reference evidence="2" key="1">
    <citation type="journal article" date="2019" name="Int. J. Syst. Evol. Microbiol.">
        <title>The Global Catalogue of Microorganisms (GCM) 10K type strain sequencing project: providing services to taxonomists for standard genome sequencing and annotation.</title>
        <authorList>
            <consortium name="The Broad Institute Genomics Platform"/>
            <consortium name="The Broad Institute Genome Sequencing Center for Infectious Disease"/>
            <person name="Wu L."/>
            <person name="Ma J."/>
        </authorList>
    </citation>
    <scope>NUCLEOTIDE SEQUENCE [LARGE SCALE GENOMIC DNA]</scope>
    <source>
        <strain evidence="2">JCM 16918</strain>
    </source>
</reference>
<keyword evidence="2" id="KW-1185">Reference proteome</keyword>
<comment type="caution">
    <text evidence="1">The sequence shown here is derived from an EMBL/GenBank/DDBJ whole genome shotgun (WGS) entry which is preliminary data.</text>
</comment>
<sequence length="190" mass="20127">MGVMRDIDIAVHETGHLLVALHYGFTVHEVVVSGEERCVRCDPPGAVEGGDIATWPPAALRCAMVQLAAGYAAGMVELGQGLGLGYRDQEEGDWFKFDVYWRVADALGATPEVGLPDIRDALREAGRILQAPPWRAALRAQAFPALLLDRRRLSGAACAEALQVFGVTAAHIGQANPLAPGAPVSAPAPR</sequence>
<name>A0ABQ2JIT7_9DEIO</name>
<dbReference type="Proteomes" id="UP000645517">
    <property type="component" value="Unassembled WGS sequence"/>
</dbReference>
<organism evidence="1 2">
    <name type="scientific">Deinococcus daejeonensis</name>
    <dbReference type="NCBI Taxonomy" id="1007098"/>
    <lineage>
        <taxon>Bacteria</taxon>
        <taxon>Thermotogati</taxon>
        <taxon>Deinococcota</taxon>
        <taxon>Deinococci</taxon>
        <taxon>Deinococcales</taxon>
        <taxon>Deinococcaceae</taxon>
        <taxon>Deinococcus</taxon>
    </lineage>
</organism>
<gene>
    <name evidence="1" type="ORF">GCM10010842_37240</name>
</gene>
<protein>
    <recommendedName>
        <fullName evidence="3">Peptidase M41 domain-containing protein</fullName>
    </recommendedName>
</protein>
<dbReference type="EMBL" id="BMOR01000033">
    <property type="protein sequence ID" value="GGN46577.1"/>
    <property type="molecule type" value="Genomic_DNA"/>
</dbReference>
<evidence type="ECO:0008006" key="3">
    <source>
        <dbReference type="Google" id="ProtNLM"/>
    </source>
</evidence>
<accession>A0ABQ2JIT7</accession>
<proteinExistence type="predicted"/>
<evidence type="ECO:0000313" key="2">
    <source>
        <dbReference type="Proteomes" id="UP000645517"/>
    </source>
</evidence>
<evidence type="ECO:0000313" key="1">
    <source>
        <dbReference type="EMBL" id="GGN46577.1"/>
    </source>
</evidence>